<dbReference type="Proteomes" id="UP000009131">
    <property type="component" value="Unassembled WGS sequence"/>
</dbReference>
<feature type="region of interest" description="Disordered" evidence="2">
    <location>
        <begin position="151"/>
        <end position="183"/>
    </location>
</feature>
<dbReference type="HOGENOM" id="CLU_537572_0_0_1"/>
<dbReference type="PROSITE" id="PS00028">
    <property type="entry name" value="ZINC_FINGER_C2H2_1"/>
    <property type="match status" value="1"/>
</dbReference>
<keyword evidence="5" id="KW-1185">Reference proteome</keyword>
<protein>
    <recommendedName>
        <fullName evidence="3">C2H2-type domain-containing protein</fullName>
    </recommendedName>
</protein>
<dbReference type="InterPro" id="IPR013087">
    <property type="entry name" value="Znf_C2H2_type"/>
</dbReference>
<evidence type="ECO:0000256" key="1">
    <source>
        <dbReference type="PROSITE-ProRule" id="PRU00042"/>
    </source>
</evidence>
<feature type="region of interest" description="Disordered" evidence="2">
    <location>
        <begin position="371"/>
        <end position="406"/>
    </location>
</feature>
<evidence type="ECO:0000313" key="4">
    <source>
        <dbReference type="EMBL" id="GAA99186.1"/>
    </source>
</evidence>
<keyword evidence="1" id="KW-0863">Zinc-finger</keyword>
<organism evidence="4 5">
    <name type="scientific">Mixia osmundae (strain CBS 9802 / IAM 14324 / JCM 22182 / KY 12970)</name>
    <dbReference type="NCBI Taxonomy" id="764103"/>
    <lineage>
        <taxon>Eukaryota</taxon>
        <taxon>Fungi</taxon>
        <taxon>Dikarya</taxon>
        <taxon>Basidiomycota</taxon>
        <taxon>Pucciniomycotina</taxon>
        <taxon>Mixiomycetes</taxon>
        <taxon>Mixiales</taxon>
        <taxon>Mixiaceae</taxon>
        <taxon>Mixia</taxon>
    </lineage>
</organism>
<keyword evidence="1" id="KW-0479">Metal-binding</keyword>
<feature type="domain" description="C2H2-type" evidence="3">
    <location>
        <begin position="413"/>
        <end position="440"/>
    </location>
</feature>
<dbReference type="GO" id="GO:0008270">
    <property type="term" value="F:zinc ion binding"/>
    <property type="evidence" value="ECO:0007669"/>
    <property type="project" value="UniProtKB-KW"/>
</dbReference>
<feature type="compositionally biased region" description="Basic residues" evidence="2">
    <location>
        <begin position="395"/>
        <end position="406"/>
    </location>
</feature>
<dbReference type="InParanoid" id="G7E967"/>
<reference evidence="4 5" key="2">
    <citation type="journal article" date="2012" name="Open Biol.">
        <title>Characteristics of nucleosomes and linker DNA regions on the genome of the basidiomycete Mixia osmundae revealed by mono- and dinucleosome mapping.</title>
        <authorList>
            <person name="Nishida H."/>
            <person name="Kondo S."/>
            <person name="Matsumoto T."/>
            <person name="Suzuki Y."/>
            <person name="Yoshikawa H."/>
            <person name="Taylor T.D."/>
            <person name="Sugiyama J."/>
        </authorList>
    </citation>
    <scope>NUCLEOTIDE SEQUENCE [LARGE SCALE GENOMIC DNA]</scope>
    <source>
        <strain evidence="5">CBS 9802 / IAM 14324 / JCM 22182 / KY 12970</strain>
    </source>
</reference>
<dbReference type="AlphaFoldDB" id="G7E967"/>
<evidence type="ECO:0000256" key="2">
    <source>
        <dbReference type="SAM" id="MobiDB-lite"/>
    </source>
</evidence>
<proteinExistence type="predicted"/>
<reference evidence="4 5" key="1">
    <citation type="journal article" date="2011" name="J. Gen. Appl. Microbiol.">
        <title>Draft genome sequencing of the enigmatic basidiomycete Mixia osmundae.</title>
        <authorList>
            <person name="Nishida H."/>
            <person name="Nagatsuka Y."/>
            <person name="Sugiyama J."/>
        </authorList>
    </citation>
    <scope>NUCLEOTIDE SEQUENCE [LARGE SCALE GENOMIC DNA]</scope>
    <source>
        <strain evidence="5">CBS 9802 / IAM 14324 / JCM 22182 / KY 12970</strain>
    </source>
</reference>
<dbReference type="Gene3D" id="3.30.160.60">
    <property type="entry name" value="Classic Zinc Finger"/>
    <property type="match status" value="1"/>
</dbReference>
<comment type="caution">
    <text evidence="4">The sequence shown here is derived from an EMBL/GenBank/DDBJ whole genome shotgun (WGS) entry which is preliminary data.</text>
</comment>
<dbReference type="InterPro" id="IPR036236">
    <property type="entry name" value="Znf_C2H2_sf"/>
</dbReference>
<sequence length="511" mass="55853">MRLQRFVLQSLQPNIAQSQICDTSHAAPTTLNAKTLQSARAGTAYFHILSTPQRQSLLPSRPAARSQGYCYILSSTTNFQLSFMDQVLNVNRTGNEANQIRPGIAAALVTSQPRSRFRSHSTSHVAALPALTRSFRAQSVSSLASCKPTVSFERTKPKDDTTSSSEVPPLTGLQKPDRPGSLQATWLDPLARMSRSDVSSTMSPVFQWTSPFSSWTSGMLSAMAQQGSPISDQVTLSPCSTIPFWDGPWPGSAWSTPETSALQTPVVSARGPLTSNDECLPNELDPSSNAPWQLSRLSTLIARVPGLASSISESDEVDDSDNDTDTGRAGFQTLKAKLQMDLRQQGNQARLSPCSVSTSCIQSRSACNPYAQPTEPVTEADHHASGAPRSTSGRKSSRSRKRTCGSIRNHRPHRCDYCPLSFVRRYDLHRHRRLHTATLSTVMYTSAKNDLMGSRWSSPQLIVAAGRLARCYLVIPIISRSSLLNLGQYDQRKRTFAAACNTLQSTINHGL</sequence>
<name>G7E967_MIXOS</name>
<accession>G7E967</accession>
<dbReference type="PROSITE" id="PS50157">
    <property type="entry name" value="ZINC_FINGER_C2H2_2"/>
    <property type="match status" value="1"/>
</dbReference>
<dbReference type="SUPFAM" id="SSF57667">
    <property type="entry name" value="beta-beta-alpha zinc fingers"/>
    <property type="match status" value="1"/>
</dbReference>
<evidence type="ECO:0000259" key="3">
    <source>
        <dbReference type="PROSITE" id="PS50157"/>
    </source>
</evidence>
<dbReference type="EMBL" id="BABT02000220">
    <property type="protein sequence ID" value="GAA99186.1"/>
    <property type="molecule type" value="Genomic_DNA"/>
</dbReference>
<evidence type="ECO:0000313" key="5">
    <source>
        <dbReference type="Proteomes" id="UP000009131"/>
    </source>
</evidence>
<keyword evidence="1" id="KW-0862">Zinc</keyword>
<gene>
    <name evidence="4" type="primary">Mo05878</name>
    <name evidence="4" type="ORF">E5Q_05878</name>
</gene>